<dbReference type="Gene3D" id="3.40.50.720">
    <property type="entry name" value="NAD(P)-binding Rossmann-like Domain"/>
    <property type="match status" value="1"/>
</dbReference>
<evidence type="ECO:0000313" key="3">
    <source>
        <dbReference type="Proteomes" id="UP001139347"/>
    </source>
</evidence>
<dbReference type="SUPFAM" id="SSF51735">
    <property type="entry name" value="NAD(P)-binding Rossmann-fold domains"/>
    <property type="match status" value="1"/>
</dbReference>
<dbReference type="PRINTS" id="PR00080">
    <property type="entry name" value="SDRFAMILY"/>
</dbReference>
<dbReference type="PRINTS" id="PR00081">
    <property type="entry name" value="GDHRDH"/>
</dbReference>
<dbReference type="InterPro" id="IPR002347">
    <property type="entry name" value="SDR_fam"/>
</dbReference>
<dbReference type="Proteomes" id="UP001139347">
    <property type="component" value="Unassembled WGS sequence"/>
</dbReference>
<protein>
    <submittedName>
        <fullName evidence="2">SDR family oxidoreductase</fullName>
    </submittedName>
</protein>
<dbReference type="EMBL" id="JALIRP010000002">
    <property type="protein sequence ID" value="MCJ8011487.1"/>
    <property type="molecule type" value="Genomic_DNA"/>
</dbReference>
<dbReference type="PANTHER" id="PTHR43975">
    <property type="entry name" value="ZGC:101858"/>
    <property type="match status" value="1"/>
</dbReference>
<dbReference type="RefSeq" id="WP_244722383.1">
    <property type="nucleotide sequence ID" value="NZ_JALIRP010000002.1"/>
</dbReference>
<sequence length="252" mass="27303">MSITGKIAIITGSTSGIGEATAITLASQGATVLVCGRDTIRGEEVLKIIRDQGGQAEFVSCDLLDPQAPERIVEEAIRLWGRIDIVVNNAAMVSNKVIDNISMEDWDRLLQVNLKAPFFLIQSALPFLRESKGTVINVSSINAIRNLSNNLIYDTIKAGLNHMTQGLAKDLLKDGIRINAVMPGGTKTPLLKEWWQHMTMDASIAEQLYIDACSDPNNADPQQIASVIAFLASEQASWVNGAIIPINNGVHL</sequence>
<name>A0A9X1WLI1_9BACL</name>
<dbReference type="FunFam" id="3.40.50.720:FF:000084">
    <property type="entry name" value="Short-chain dehydrogenase reductase"/>
    <property type="match status" value="1"/>
</dbReference>
<dbReference type="GO" id="GO:0016491">
    <property type="term" value="F:oxidoreductase activity"/>
    <property type="evidence" value="ECO:0007669"/>
    <property type="project" value="UniProtKB-KW"/>
</dbReference>
<organism evidence="2 3">
    <name type="scientific">Paenibacillus mangrovi</name>
    <dbReference type="NCBI Taxonomy" id="2931978"/>
    <lineage>
        <taxon>Bacteria</taxon>
        <taxon>Bacillati</taxon>
        <taxon>Bacillota</taxon>
        <taxon>Bacilli</taxon>
        <taxon>Bacillales</taxon>
        <taxon>Paenibacillaceae</taxon>
        <taxon>Paenibacillus</taxon>
    </lineage>
</organism>
<keyword evidence="1" id="KW-0560">Oxidoreductase</keyword>
<evidence type="ECO:0000256" key="1">
    <source>
        <dbReference type="ARBA" id="ARBA00023002"/>
    </source>
</evidence>
<dbReference type="PANTHER" id="PTHR43975:SF2">
    <property type="entry name" value="EG:BACR7A4.14 PROTEIN-RELATED"/>
    <property type="match status" value="1"/>
</dbReference>
<dbReference type="InterPro" id="IPR036291">
    <property type="entry name" value="NAD(P)-bd_dom_sf"/>
</dbReference>
<dbReference type="GO" id="GO:0008206">
    <property type="term" value="P:bile acid metabolic process"/>
    <property type="evidence" value="ECO:0007669"/>
    <property type="project" value="UniProtKB-ARBA"/>
</dbReference>
<evidence type="ECO:0000313" key="2">
    <source>
        <dbReference type="EMBL" id="MCJ8011487.1"/>
    </source>
</evidence>
<dbReference type="CDD" id="cd05233">
    <property type="entry name" value="SDR_c"/>
    <property type="match status" value="1"/>
</dbReference>
<dbReference type="Pfam" id="PF13561">
    <property type="entry name" value="adh_short_C2"/>
    <property type="match status" value="1"/>
</dbReference>
<comment type="caution">
    <text evidence="2">The sequence shown here is derived from an EMBL/GenBank/DDBJ whole genome shotgun (WGS) entry which is preliminary data.</text>
</comment>
<dbReference type="AlphaFoldDB" id="A0A9X1WLI1"/>
<proteinExistence type="predicted"/>
<keyword evidence="3" id="KW-1185">Reference proteome</keyword>
<accession>A0A9X1WLI1</accession>
<reference evidence="2" key="1">
    <citation type="submission" date="2022-04" db="EMBL/GenBank/DDBJ databases">
        <title>Paenibacillus mangrovi sp. nov., a novel endophytic bacterium isolated from bark of Kandelia candel.</title>
        <authorList>
            <person name="Tuo L."/>
        </authorList>
    </citation>
    <scope>NUCLEOTIDE SEQUENCE</scope>
    <source>
        <strain evidence="2">KQZ6P-2</strain>
    </source>
</reference>
<gene>
    <name evidence="2" type="ORF">MUG84_06960</name>
</gene>